<evidence type="ECO:0000313" key="3">
    <source>
        <dbReference type="Proteomes" id="UP000886819"/>
    </source>
</evidence>
<dbReference type="Pfam" id="PF05991">
    <property type="entry name" value="NYN_YacP"/>
    <property type="match status" value="1"/>
</dbReference>
<dbReference type="AlphaFoldDB" id="A0A9D0YVD5"/>
<gene>
    <name evidence="2" type="ORF">IAA66_05115</name>
</gene>
<evidence type="ECO:0000256" key="1">
    <source>
        <dbReference type="SAM" id="MobiDB-lite"/>
    </source>
</evidence>
<evidence type="ECO:0000313" key="2">
    <source>
        <dbReference type="EMBL" id="HIQ62951.1"/>
    </source>
</evidence>
<dbReference type="EMBL" id="DVFI01000080">
    <property type="protein sequence ID" value="HIQ62951.1"/>
    <property type="molecule type" value="Genomic_DNA"/>
</dbReference>
<feature type="region of interest" description="Disordered" evidence="1">
    <location>
        <begin position="132"/>
        <end position="152"/>
    </location>
</feature>
<accession>A0A9D0YVD5</accession>
<dbReference type="InterPro" id="IPR010298">
    <property type="entry name" value="YacP-like"/>
</dbReference>
<comment type="caution">
    <text evidence="2">The sequence shown here is derived from an EMBL/GenBank/DDBJ whole genome shotgun (WGS) entry which is preliminary data.</text>
</comment>
<sequence length="170" mass="19530">MALKPLLVVDGYNIIGAWEQAAREAWTFEECRERLFARLVEYVAYHDMEAVLVFDGTHSDRLVRTSESQGAVEVVYTRHGETADQYIERLCDMQPRHREVRVATNDAVEQTVVLGRGAARVPARELLRDMAQSHAAQRAQIRRPEAKRNPLISRLPAHLQKQLENMRRGQ</sequence>
<protein>
    <submittedName>
        <fullName evidence="2">NYN domain-containing protein</fullName>
    </submittedName>
</protein>
<dbReference type="Proteomes" id="UP000886819">
    <property type="component" value="Unassembled WGS sequence"/>
</dbReference>
<dbReference type="CDD" id="cd10912">
    <property type="entry name" value="PIN_YacP-like"/>
    <property type="match status" value="1"/>
</dbReference>
<reference evidence="2" key="2">
    <citation type="journal article" date="2021" name="PeerJ">
        <title>Extensive microbial diversity within the chicken gut microbiome revealed by metagenomics and culture.</title>
        <authorList>
            <person name="Gilroy R."/>
            <person name="Ravi A."/>
            <person name="Getino M."/>
            <person name="Pursley I."/>
            <person name="Horton D.L."/>
            <person name="Alikhan N.F."/>
            <person name="Baker D."/>
            <person name="Gharbi K."/>
            <person name="Hall N."/>
            <person name="Watson M."/>
            <person name="Adriaenssens E.M."/>
            <person name="Foster-Nyarko E."/>
            <person name="Jarju S."/>
            <person name="Secka A."/>
            <person name="Antonio M."/>
            <person name="Oren A."/>
            <person name="Chaudhuri R.R."/>
            <person name="La Ragione R."/>
            <person name="Hildebrand F."/>
            <person name="Pallen M.J."/>
        </authorList>
    </citation>
    <scope>NUCLEOTIDE SEQUENCE</scope>
    <source>
        <strain evidence="2">ChiHile30-977</strain>
    </source>
</reference>
<dbReference type="PANTHER" id="PTHR34547:SF1">
    <property type="entry name" value="YACP-LIKE NYN DOMAIN PROTEIN"/>
    <property type="match status" value="1"/>
</dbReference>
<dbReference type="PANTHER" id="PTHR34547">
    <property type="entry name" value="YACP-LIKE NYN DOMAIN PROTEIN"/>
    <property type="match status" value="1"/>
</dbReference>
<organism evidence="2 3">
    <name type="scientific">Candidatus Avichristensenella intestinipullorum</name>
    <dbReference type="NCBI Taxonomy" id="2840693"/>
    <lineage>
        <taxon>Bacteria</taxon>
        <taxon>Bacillati</taxon>
        <taxon>Bacillota</taxon>
        <taxon>Clostridia</taxon>
        <taxon>Candidatus Avichristensenella</taxon>
    </lineage>
</organism>
<reference evidence="2" key="1">
    <citation type="submission" date="2020-10" db="EMBL/GenBank/DDBJ databases">
        <authorList>
            <person name="Gilroy R."/>
        </authorList>
    </citation>
    <scope>NUCLEOTIDE SEQUENCE</scope>
    <source>
        <strain evidence="2">ChiHile30-977</strain>
    </source>
</reference>
<name>A0A9D0YVD5_9FIRM</name>
<proteinExistence type="predicted"/>